<dbReference type="PATRIC" id="fig|86416.3.peg.991"/>
<accession>R4K0D9</accession>
<dbReference type="KEGG" id="cpas:Clopa_0997"/>
<evidence type="ECO:0000313" key="1">
    <source>
        <dbReference type="EMBL" id="AGK96008.1"/>
    </source>
</evidence>
<dbReference type="AlphaFoldDB" id="R4K0D9"/>
<dbReference type="Proteomes" id="UP000013523">
    <property type="component" value="Chromosome"/>
</dbReference>
<evidence type="ECO:0008006" key="3">
    <source>
        <dbReference type="Google" id="ProtNLM"/>
    </source>
</evidence>
<gene>
    <name evidence="1" type="ORF">Clopa_0997</name>
</gene>
<keyword evidence="2" id="KW-1185">Reference proteome</keyword>
<dbReference type="OrthoDB" id="1934635at2"/>
<sequence length="211" mass="24015">MNRTILKKFSIIMLAAMILTGCSENSKITPTDAKIQKTKVTENSERSTAEETVKSYYSSEVSKDAQFLSKYFVNPQMSEVGSVKKKLNAFNVNKIEVIKLFNIKKQGNYAVMICAYNTYFQNIQKPRPDVEIVSFVNKNGSWYILNDYGVASDNDVTWLDTANLQEKEFLAESSELQSIIKQNENFDKVNSAFINKGKKAMMEMQISNNSF</sequence>
<organism evidence="1 2">
    <name type="scientific">Clostridium pasteurianum BC1</name>
    <dbReference type="NCBI Taxonomy" id="86416"/>
    <lineage>
        <taxon>Bacteria</taxon>
        <taxon>Bacillati</taxon>
        <taxon>Bacillota</taxon>
        <taxon>Clostridia</taxon>
        <taxon>Eubacteriales</taxon>
        <taxon>Clostridiaceae</taxon>
        <taxon>Clostridium</taxon>
    </lineage>
</organism>
<dbReference type="HOGENOM" id="CLU_1303134_0_0_9"/>
<reference evidence="1 2" key="1">
    <citation type="submission" date="2012-01" db="EMBL/GenBank/DDBJ databases">
        <title>Complete sequence of chromosome of Clostridium pasteurianum BC1.</title>
        <authorList>
            <consortium name="US DOE Joint Genome Institute"/>
            <person name="Lucas S."/>
            <person name="Han J."/>
            <person name="Lapidus A."/>
            <person name="Cheng J.-F."/>
            <person name="Goodwin L."/>
            <person name="Pitluck S."/>
            <person name="Peters L."/>
            <person name="Mikhailova N."/>
            <person name="Teshima H."/>
            <person name="Detter J.C."/>
            <person name="Han C."/>
            <person name="Tapia R."/>
            <person name="Land M."/>
            <person name="Hauser L."/>
            <person name="Kyrpides N."/>
            <person name="Ivanova N."/>
            <person name="Pagani I."/>
            <person name="Dunn J."/>
            <person name="Taghavi S."/>
            <person name="Francis A."/>
            <person name="van der Lelie D."/>
            <person name="Woyke T."/>
        </authorList>
    </citation>
    <scope>NUCLEOTIDE SEQUENCE [LARGE SCALE GENOMIC DNA]</scope>
    <source>
        <strain evidence="1 2">BC1</strain>
    </source>
</reference>
<protein>
    <recommendedName>
        <fullName evidence="3">Lipoprotein</fullName>
    </recommendedName>
</protein>
<proteinExistence type="predicted"/>
<evidence type="ECO:0000313" key="2">
    <source>
        <dbReference type="Proteomes" id="UP000013523"/>
    </source>
</evidence>
<dbReference type="PROSITE" id="PS51257">
    <property type="entry name" value="PROKAR_LIPOPROTEIN"/>
    <property type="match status" value="1"/>
</dbReference>
<dbReference type="eggNOG" id="ENOG5032KY8">
    <property type="taxonomic scope" value="Bacteria"/>
</dbReference>
<name>R4K0D9_CLOPA</name>
<dbReference type="EMBL" id="CP003261">
    <property type="protein sequence ID" value="AGK96008.1"/>
    <property type="molecule type" value="Genomic_DNA"/>
</dbReference>
<dbReference type="RefSeq" id="WP_015614332.1">
    <property type="nucleotide sequence ID" value="NC_021182.1"/>
</dbReference>